<dbReference type="AlphaFoldDB" id="A0A7Z0S598"/>
<sequence>MPRFFGVAGLAYAMPLADFTAFVVAGWALWKAYGRLGFPFEAKEGDMV</sequence>
<dbReference type="Proteomes" id="UP000589521">
    <property type="component" value="Unassembled WGS sequence"/>
</dbReference>
<keyword evidence="1" id="KW-0472">Membrane</keyword>
<feature type="transmembrane region" description="Helical" evidence="1">
    <location>
        <begin position="12"/>
        <end position="30"/>
    </location>
</feature>
<evidence type="ECO:0000313" key="2">
    <source>
        <dbReference type="EMBL" id="NYS96994.1"/>
    </source>
</evidence>
<comment type="caution">
    <text evidence="2">The sequence shown here is derived from an EMBL/GenBank/DDBJ whole genome shotgun (WGS) entry which is preliminary data.</text>
</comment>
<dbReference type="EMBL" id="JACBXX010000152">
    <property type="protein sequence ID" value="NYS96994.1"/>
    <property type="molecule type" value="Genomic_DNA"/>
</dbReference>
<accession>A0A7Z0S598</accession>
<protein>
    <submittedName>
        <fullName evidence="2">Uncharacterized protein</fullName>
    </submittedName>
</protein>
<evidence type="ECO:0000313" key="3">
    <source>
        <dbReference type="Proteomes" id="UP000589521"/>
    </source>
</evidence>
<name>A0A7Z0S598_9STRE</name>
<gene>
    <name evidence="2" type="ORF">HZY94_07390</name>
</gene>
<organism evidence="2 3">
    <name type="scientific">Streptococcus danieliae</name>
    <dbReference type="NCBI Taxonomy" id="747656"/>
    <lineage>
        <taxon>Bacteria</taxon>
        <taxon>Bacillati</taxon>
        <taxon>Bacillota</taxon>
        <taxon>Bacilli</taxon>
        <taxon>Lactobacillales</taxon>
        <taxon>Streptococcaceae</taxon>
        <taxon>Streptococcus</taxon>
    </lineage>
</organism>
<keyword evidence="1" id="KW-0812">Transmembrane</keyword>
<proteinExistence type="predicted"/>
<evidence type="ECO:0000256" key="1">
    <source>
        <dbReference type="SAM" id="Phobius"/>
    </source>
</evidence>
<keyword evidence="1" id="KW-1133">Transmembrane helix</keyword>
<reference evidence="2 3" key="1">
    <citation type="submission" date="2020-07" db="EMBL/GenBank/DDBJ databases">
        <title>MOT database genomes.</title>
        <authorList>
            <person name="Joseph S."/>
            <person name="Aduse-Opoku J."/>
            <person name="Hashim A."/>
            <person name="Wade W."/>
            <person name="Curtis M."/>
        </authorList>
    </citation>
    <scope>NUCLEOTIDE SEQUENCE [LARGE SCALE GENOMIC DNA]</scope>
    <source>
        <strain evidence="2 3">STR</strain>
    </source>
</reference>